<evidence type="ECO:0000256" key="22">
    <source>
        <dbReference type="SAM" id="SignalP"/>
    </source>
</evidence>
<dbReference type="PROSITE" id="PS50927">
    <property type="entry name" value="BULB_LECTIN"/>
    <property type="match status" value="1"/>
</dbReference>
<evidence type="ECO:0000256" key="3">
    <source>
        <dbReference type="ARBA" id="ARBA00022527"/>
    </source>
</evidence>
<keyword evidence="9 19" id="KW-0547">Nucleotide-binding</keyword>
<evidence type="ECO:0000256" key="10">
    <source>
        <dbReference type="ARBA" id="ARBA00022777"/>
    </source>
</evidence>
<feature type="signal peptide" evidence="22">
    <location>
        <begin position="1"/>
        <end position="22"/>
    </location>
</feature>
<feature type="chain" id="PRO_5044867647" description="Receptor-like serine/threonine-protein kinase" evidence="22">
    <location>
        <begin position="23"/>
        <end position="832"/>
    </location>
</feature>
<comment type="similarity">
    <text evidence="19">Belongs to the protein kinase superfamily. Ser/Thr protein kinase family.</text>
</comment>
<feature type="domain" description="Bulb-type lectin" evidence="24">
    <location>
        <begin position="23"/>
        <end position="147"/>
    </location>
</feature>
<keyword evidence="6 21" id="KW-0812">Transmembrane</keyword>
<dbReference type="InterPro" id="IPR000719">
    <property type="entry name" value="Prot_kinase_dom"/>
</dbReference>
<evidence type="ECO:0000256" key="20">
    <source>
        <dbReference type="PROSITE-ProRule" id="PRU10141"/>
    </source>
</evidence>
<keyword evidence="3 19" id="KW-0723">Serine/threonine-protein kinase</keyword>
<evidence type="ECO:0000259" key="25">
    <source>
        <dbReference type="PROSITE" id="PS50948"/>
    </source>
</evidence>
<keyword evidence="15" id="KW-0675">Receptor</keyword>
<keyword evidence="5 19" id="KW-0808">Transferase</keyword>
<proteinExistence type="inferred from homology"/>
<keyword evidence="10 19" id="KW-0418">Kinase</keyword>
<evidence type="ECO:0000256" key="2">
    <source>
        <dbReference type="ARBA" id="ARBA00022475"/>
    </source>
</evidence>
<dbReference type="GO" id="GO:0005886">
    <property type="term" value="C:plasma membrane"/>
    <property type="evidence" value="ECO:0007669"/>
    <property type="project" value="UniProtKB-SubCell"/>
</dbReference>
<keyword evidence="11 19" id="KW-0067">ATP-binding</keyword>
<evidence type="ECO:0000256" key="7">
    <source>
        <dbReference type="ARBA" id="ARBA00022729"/>
    </source>
</evidence>
<dbReference type="InterPro" id="IPR001480">
    <property type="entry name" value="Bulb-type_lectin_dom"/>
</dbReference>
<dbReference type="FunFam" id="1.10.510.10:FF:000060">
    <property type="entry name" value="G-type lectin S-receptor-like serine/threonine-protein kinase"/>
    <property type="match status" value="1"/>
</dbReference>
<dbReference type="InterPro" id="IPR003609">
    <property type="entry name" value="Pan_app"/>
</dbReference>
<keyword evidence="14" id="KW-1015">Disulfide bond</keyword>
<dbReference type="Pfam" id="PF07714">
    <property type="entry name" value="PK_Tyr_Ser-Thr"/>
    <property type="match status" value="1"/>
</dbReference>
<dbReference type="SMART" id="SM00220">
    <property type="entry name" value="S_TKc"/>
    <property type="match status" value="1"/>
</dbReference>
<dbReference type="PANTHER" id="PTHR27002:SF932">
    <property type="entry name" value="RECEPTOR-LIKE SERINE_THREONINE-PROTEIN KINASE"/>
    <property type="match status" value="1"/>
</dbReference>
<keyword evidence="2" id="KW-1003">Cell membrane</keyword>
<dbReference type="Gene3D" id="2.90.10.10">
    <property type="entry name" value="Bulb-type lectin domain"/>
    <property type="match status" value="1"/>
</dbReference>
<dbReference type="CDD" id="cd14066">
    <property type="entry name" value="STKc_IRAK"/>
    <property type="match status" value="1"/>
</dbReference>
<evidence type="ECO:0000256" key="1">
    <source>
        <dbReference type="ARBA" id="ARBA00004251"/>
    </source>
</evidence>
<evidence type="ECO:0000256" key="14">
    <source>
        <dbReference type="ARBA" id="ARBA00023157"/>
    </source>
</evidence>
<keyword evidence="7 22" id="KW-0732">Signal</keyword>
<dbReference type="InterPro" id="IPR021820">
    <property type="entry name" value="S-locus_recpt_kinase_C"/>
</dbReference>
<dbReference type="EC" id="2.7.11.1" evidence="19"/>
<keyword evidence="16" id="KW-0325">Glycoprotein</keyword>
<name>A0ABD3KQ92_EUCGL</name>
<dbReference type="InterPro" id="IPR017441">
    <property type="entry name" value="Protein_kinase_ATP_BS"/>
</dbReference>
<feature type="transmembrane region" description="Helical" evidence="21">
    <location>
        <begin position="439"/>
        <end position="459"/>
    </location>
</feature>
<feature type="domain" description="Protein kinase" evidence="23">
    <location>
        <begin position="515"/>
        <end position="793"/>
    </location>
</feature>
<dbReference type="Pfam" id="PF08276">
    <property type="entry name" value="PAN_2"/>
    <property type="match status" value="1"/>
</dbReference>
<feature type="binding site" evidence="20">
    <location>
        <position position="543"/>
    </location>
    <ligand>
        <name>ATP</name>
        <dbReference type="ChEBI" id="CHEBI:30616"/>
    </ligand>
</feature>
<evidence type="ECO:0000256" key="17">
    <source>
        <dbReference type="ARBA" id="ARBA00047899"/>
    </source>
</evidence>
<evidence type="ECO:0000256" key="9">
    <source>
        <dbReference type="ARBA" id="ARBA00022741"/>
    </source>
</evidence>
<evidence type="ECO:0000256" key="18">
    <source>
        <dbReference type="ARBA" id="ARBA00048679"/>
    </source>
</evidence>
<evidence type="ECO:0000256" key="13">
    <source>
        <dbReference type="ARBA" id="ARBA00023136"/>
    </source>
</evidence>
<comment type="caution">
    <text evidence="26">The sequence shown here is derived from an EMBL/GenBank/DDBJ whole genome shotgun (WGS) entry which is preliminary data.</text>
</comment>
<dbReference type="InterPro" id="IPR000858">
    <property type="entry name" value="S_locus_glycoprot_dom"/>
</dbReference>
<evidence type="ECO:0000256" key="11">
    <source>
        <dbReference type="ARBA" id="ARBA00022840"/>
    </source>
</evidence>
<feature type="domain" description="Apple" evidence="25">
    <location>
        <begin position="341"/>
        <end position="422"/>
    </location>
</feature>
<keyword evidence="8" id="KW-0430">Lectin</keyword>
<evidence type="ECO:0000256" key="4">
    <source>
        <dbReference type="ARBA" id="ARBA00022536"/>
    </source>
</evidence>
<organism evidence="26 27">
    <name type="scientific">Eucalyptus globulus</name>
    <name type="common">Tasmanian blue gum</name>
    <dbReference type="NCBI Taxonomy" id="34317"/>
    <lineage>
        <taxon>Eukaryota</taxon>
        <taxon>Viridiplantae</taxon>
        <taxon>Streptophyta</taxon>
        <taxon>Embryophyta</taxon>
        <taxon>Tracheophyta</taxon>
        <taxon>Spermatophyta</taxon>
        <taxon>Magnoliopsida</taxon>
        <taxon>eudicotyledons</taxon>
        <taxon>Gunneridae</taxon>
        <taxon>Pentapetalae</taxon>
        <taxon>rosids</taxon>
        <taxon>malvids</taxon>
        <taxon>Myrtales</taxon>
        <taxon>Myrtaceae</taxon>
        <taxon>Myrtoideae</taxon>
        <taxon>Eucalypteae</taxon>
        <taxon>Eucalyptus</taxon>
    </lineage>
</organism>
<evidence type="ECO:0000259" key="24">
    <source>
        <dbReference type="PROSITE" id="PS50927"/>
    </source>
</evidence>
<evidence type="ECO:0000256" key="8">
    <source>
        <dbReference type="ARBA" id="ARBA00022734"/>
    </source>
</evidence>
<dbReference type="GO" id="GO:0004674">
    <property type="term" value="F:protein serine/threonine kinase activity"/>
    <property type="evidence" value="ECO:0007669"/>
    <property type="project" value="UniProtKB-KW"/>
</dbReference>
<dbReference type="Proteomes" id="UP001634007">
    <property type="component" value="Unassembled WGS sequence"/>
</dbReference>
<dbReference type="InterPro" id="IPR011009">
    <property type="entry name" value="Kinase-like_dom_sf"/>
</dbReference>
<dbReference type="InterPro" id="IPR008271">
    <property type="entry name" value="Ser/Thr_kinase_AS"/>
</dbReference>
<dbReference type="InterPro" id="IPR036426">
    <property type="entry name" value="Bulb-type_lectin_dom_sf"/>
</dbReference>
<dbReference type="SUPFAM" id="SSF56112">
    <property type="entry name" value="Protein kinase-like (PK-like)"/>
    <property type="match status" value="1"/>
</dbReference>
<dbReference type="GO" id="GO:0005524">
    <property type="term" value="F:ATP binding"/>
    <property type="evidence" value="ECO:0007669"/>
    <property type="project" value="UniProtKB-UniRule"/>
</dbReference>
<evidence type="ECO:0000256" key="6">
    <source>
        <dbReference type="ARBA" id="ARBA00022692"/>
    </source>
</evidence>
<dbReference type="FunFam" id="3.30.200.20:FF:000330">
    <property type="entry name" value="G-type lectin S-receptor-like serine/threonine-protein kinase At4g03230"/>
    <property type="match status" value="1"/>
</dbReference>
<dbReference type="Pfam" id="PF00954">
    <property type="entry name" value="S_locus_glycop"/>
    <property type="match status" value="1"/>
</dbReference>
<dbReference type="PROSITE" id="PS50948">
    <property type="entry name" value="PAN"/>
    <property type="match status" value="1"/>
</dbReference>
<evidence type="ECO:0000256" key="21">
    <source>
        <dbReference type="SAM" id="Phobius"/>
    </source>
</evidence>
<accession>A0ABD3KQ92</accession>
<comment type="catalytic activity">
    <reaction evidence="17 19">
        <text>L-threonyl-[protein] + ATP = O-phospho-L-threonyl-[protein] + ADP + H(+)</text>
        <dbReference type="Rhea" id="RHEA:46608"/>
        <dbReference type="Rhea" id="RHEA-COMP:11060"/>
        <dbReference type="Rhea" id="RHEA-COMP:11605"/>
        <dbReference type="ChEBI" id="CHEBI:15378"/>
        <dbReference type="ChEBI" id="CHEBI:30013"/>
        <dbReference type="ChEBI" id="CHEBI:30616"/>
        <dbReference type="ChEBI" id="CHEBI:61977"/>
        <dbReference type="ChEBI" id="CHEBI:456216"/>
        <dbReference type="EC" id="2.7.11.1"/>
    </reaction>
</comment>
<dbReference type="PIRSF" id="PIRSF000641">
    <property type="entry name" value="SRK"/>
    <property type="match status" value="1"/>
</dbReference>
<gene>
    <name evidence="26" type="ORF">ACJRO7_017476</name>
</gene>
<dbReference type="PANTHER" id="PTHR27002">
    <property type="entry name" value="RECEPTOR-LIKE SERINE/THREONINE-PROTEIN KINASE SD1-8"/>
    <property type="match status" value="1"/>
</dbReference>
<keyword evidence="4" id="KW-0245">EGF-like domain</keyword>
<dbReference type="Pfam" id="PF01453">
    <property type="entry name" value="B_lectin"/>
    <property type="match status" value="1"/>
</dbReference>
<dbReference type="PROSITE" id="PS50011">
    <property type="entry name" value="PROTEIN_KINASE_DOM"/>
    <property type="match status" value="1"/>
</dbReference>
<evidence type="ECO:0000256" key="5">
    <source>
        <dbReference type="ARBA" id="ARBA00022679"/>
    </source>
</evidence>
<protein>
    <recommendedName>
        <fullName evidence="19">Receptor-like serine/threonine-protein kinase</fullName>
        <ecNumber evidence="19">2.7.11.1</ecNumber>
    </recommendedName>
</protein>
<sequence>MNTRTVSLHILVLFLLLHSTDSSDTLAPNDTLKDGDVLISQGRKFALGFFSPGKSTSHYLGIWYYGQPEQTVVWVANREHPLNDTSGVLALDRYGNLAINANNGSFLIWSTNVSSLNLDNSTTAQLLDSGNLVLKHDLSKVVVWQSFDYPTDTYLPSMKLGLDRRAGLDRFVTSWKSEDDPAPGSCSYRFEPTGYPQLFLYKGRAPYWRGGAIIEKKQGAVPEMANDLVYNITITINAMEVSLMYGIANASVVPRYVAYESGLLKHFIWHDEEQRWTEFSSHPKEQCDYYGKCGPNGNCGANYADQFDCTCLPGFEPKSPGDWYLRDGSGGCKRRQNTSLCRSGEGFVKVERVKLPDTSTAHVDMNLSLNKCEQECLSDCNCTAYSSANETMGEFGCLKWYGDLMDTREYSDLGQDLYVQVDAIDLARYRKKSTFVKKAMVALSVSALLLLLLGSLMYCRMLKRKRADRRGRNPLASGTTSSAYFNDLPGLKDLNSEEHLPLFDFETVAAATNNFSSVNELGQGGFGSVYKGVMNHGTEIAVKRLSKYSGQGNEEFKNEVGLIAKLQHRNLVKIIGCCIQEDEKLLIYEYLPNNSLDSFLFDDTRRSLLDWEKRFEIAYGVARGLMYLHQDSSLRIIHRDLKASNVLLDVALNPKISDFGMARICGGDQIEGKTKRVVGTYGYMAPEYALQGRFSIKSDVYSYGVLLLEIITGQRNNGCYHMGPFCNLIGHVWELWKEGKCTDIVDRSMDNTYSEEMVLRCIQIGLLCVQRYASDRPTMSTVVFMLGNADVLLPSPKQPAFIDESARNNNIQLTCNRTCSVNGVTISVVEAR</sequence>
<evidence type="ECO:0000313" key="26">
    <source>
        <dbReference type="EMBL" id="KAL3741995.1"/>
    </source>
</evidence>
<reference evidence="26 27" key="1">
    <citation type="submission" date="2024-11" db="EMBL/GenBank/DDBJ databases">
        <title>Chromosome-level genome assembly of Eucalyptus globulus Labill. provides insights into its genome evolution.</title>
        <authorList>
            <person name="Li X."/>
        </authorList>
    </citation>
    <scope>NUCLEOTIDE SEQUENCE [LARGE SCALE GENOMIC DNA]</scope>
    <source>
        <strain evidence="26">CL2024</strain>
        <tissue evidence="26">Fresh tender leaves</tissue>
    </source>
</reference>
<dbReference type="InterPro" id="IPR024171">
    <property type="entry name" value="SRK-like_kinase"/>
</dbReference>
<keyword evidence="27" id="KW-1185">Reference proteome</keyword>
<dbReference type="CDD" id="cd01098">
    <property type="entry name" value="PAN_AP_plant"/>
    <property type="match status" value="1"/>
</dbReference>
<dbReference type="Gene3D" id="3.30.200.20">
    <property type="entry name" value="Phosphorylase Kinase, domain 1"/>
    <property type="match status" value="1"/>
</dbReference>
<keyword evidence="12 21" id="KW-1133">Transmembrane helix</keyword>
<evidence type="ECO:0000256" key="19">
    <source>
        <dbReference type="PIRNR" id="PIRNR000641"/>
    </source>
</evidence>
<keyword evidence="13 21" id="KW-0472">Membrane</keyword>
<comment type="subcellular location">
    <subcellularLocation>
        <location evidence="1">Cell membrane</location>
        <topology evidence="1">Single-pass type I membrane protein</topology>
    </subcellularLocation>
</comment>
<evidence type="ECO:0000259" key="23">
    <source>
        <dbReference type="PROSITE" id="PS50011"/>
    </source>
</evidence>
<dbReference type="Pfam" id="PF11883">
    <property type="entry name" value="DUF3403"/>
    <property type="match status" value="1"/>
</dbReference>
<evidence type="ECO:0000313" key="27">
    <source>
        <dbReference type="Proteomes" id="UP001634007"/>
    </source>
</evidence>
<dbReference type="CDD" id="cd00028">
    <property type="entry name" value="B_lectin"/>
    <property type="match status" value="1"/>
</dbReference>
<dbReference type="PROSITE" id="PS00107">
    <property type="entry name" value="PROTEIN_KINASE_ATP"/>
    <property type="match status" value="1"/>
</dbReference>
<evidence type="ECO:0000256" key="12">
    <source>
        <dbReference type="ARBA" id="ARBA00022989"/>
    </source>
</evidence>
<dbReference type="SUPFAM" id="SSF51110">
    <property type="entry name" value="alpha-D-mannose-specific plant lectins"/>
    <property type="match status" value="1"/>
</dbReference>
<evidence type="ECO:0000256" key="16">
    <source>
        <dbReference type="ARBA" id="ARBA00023180"/>
    </source>
</evidence>
<evidence type="ECO:0000256" key="15">
    <source>
        <dbReference type="ARBA" id="ARBA00023170"/>
    </source>
</evidence>
<dbReference type="SMART" id="SM00473">
    <property type="entry name" value="PAN_AP"/>
    <property type="match status" value="1"/>
</dbReference>
<dbReference type="PROSITE" id="PS00108">
    <property type="entry name" value="PROTEIN_KINASE_ST"/>
    <property type="match status" value="1"/>
</dbReference>
<dbReference type="GO" id="GO:0030246">
    <property type="term" value="F:carbohydrate binding"/>
    <property type="evidence" value="ECO:0007669"/>
    <property type="project" value="UniProtKB-KW"/>
</dbReference>
<dbReference type="FunFam" id="2.90.10.10:FF:000005">
    <property type="entry name" value="G-type lectin S-receptor-like serine/threonine-protein kinase"/>
    <property type="match status" value="1"/>
</dbReference>
<dbReference type="InterPro" id="IPR001245">
    <property type="entry name" value="Ser-Thr/Tyr_kinase_cat_dom"/>
</dbReference>
<dbReference type="SMART" id="SM00108">
    <property type="entry name" value="B_lectin"/>
    <property type="match status" value="1"/>
</dbReference>
<dbReference type="EMBL" id="JBJKBG010000004">
    <property type="protein sequence ID" value="KAL3741995.1"/>
    <property type="molecule type" value="Genomic_DNA"/>
</dbReference>
<dbReference type="AlphaFoldDB" id="A0ABD3KQ92"/>
<comment type="catalytic activity">
    <reaction evidence="18 19">
        <text>L-seryl-[protein] + ATP = O-phospho-L-seryl-[protein] + ADP + H(+)</text>
        <dbReference type="Rhea" id="RHEA:17989"/>
        <dbReference type="Rhea" id="RHEA-COMP:9863"/>
        <dbReference type="Rhea" id="RHEA-COMP:11604"/>
        <dbReference type="ChEBI" id="CHEBI:15378"/>
        <dbReference type="ChEBI" id="CHEBI:29999"/>
        <dbReference type="ChEBI" id="CHEBI:30616"/>
        <dbReference type="ChEBI" id="CHEBI:83421"/>
        <dbReference type="ChEBI" id="CHEBI:456216"/>
        <dbReference type="EC" id="2.7.11.1"/>
    </reaction>
</comment>
<dbReference type="Gene3D" id="1.10.510.10">
    <property type="entry name" value="Transferase(Phosphotransferase) domain 1"/>
    <property type="match status" value="1"/>
</dbReference>